<dbReference type="AlphaFoldDB" id="A0A1U9Z6D0"/>
<organism evidence="2 3">
    <name type="scientific">Martelella mediterranea DSM 17316</name>
    <dbReference type="NCBI Taxonomy" id="1122214"/>
    <lineage>
        <taxon>Bacteria</taxon>
        <taxon>Pseudomonadati</taxon>
        <taxon>Pseudomonadota</taxon>
        <taxon>Alphaproteobacteria</taxon>
        <taxon>Hyphomicrobiales</taxon>
        <taxon>Aurantimonadaceae</taxon>
        <taxon>Martelella</taxon>
    </lineage>
</organism>
<dbReference type="Gene3D" id="3.40.50.12370">
    <property type="match status" value="1"/>
</dbReference>
<protein>
    <submittedName>
        <fullName evidence="2">Universal stress protein family protein</fullName>
    </submittedName>
</protein>
<dbReference type="RefSeq" id="WP_018065573.1">
    <property type="nucleotide sequence ID" value="NZ_AQWH01000014.1"/>
</dbReference>
<name>A0A1U9Z6D0_9HYPH</name>
<dbReference type="SUPFAM" id="SSF52402">
    <property type="entry name" value="Adenine nucleotide alpha hydrolases-like"/>
    <property type="match status" value="2"/>
</dbReference>
<dbReference type="CDD" id="cd00293">
    <property type="entry name" value="USP-like"/>
    <property type="match status" value="1"/>
</dbReference>
<dbReference type="OrthoDB" id="9804721at2"/>
<dbReference type="PANTHER" id="PTHR46268">
    <property type="entry name" value="STRESS RESPONSE PROTEIN NHAX"/>
    <property type="match status" value="1"/>
</dbReference>
<reference evidence="2 3" key="1">
    <citation type="submission" date="2017-03" db="EMBL/GenBank/DDBJ databases">
        <title>Foreign affairs: Plasmid Transfer between Roseobacters and Rhizobia.</title>
        <authorList>
            <person name="Bartling P."/>
            <person name="Bunk B."/>
            <person name="Overmann J."/>
            <person name="Brinkmann H."/>
            <person name="Petersen J."/>
        </authorList>
    </citation>
    <scope>NUCLEOTIDE SEQUENCE [LARGE SCALE GENOMIC DNA]</scope>
    <source>
        <strain evidence="2 3">MACL11</strain>
    </source>
</reference>
<gene>
    <name evidence="2" type="ORF">Mame_03940</name>
</gene>
<dbReference type="eggNOG" id="COG0589">
    <property type="taxonomic scope" value="Bacteria"/>
</dbReference>
<accession>A0A1U9Z6D0</accession>
<sequence length="280" mass="30218">MSYKTILAVMESPAQQGGFLDFTFEVVRSFDAHLIGLHAEAVTPTPIVAPMEIPDPISVQSMQELAEKRSAEIGEIFRTRTEREGISCDWRNIVSASGFAGPSVIDSARAVDLIIAPQLASDAPGDIRTNFENFLFESGRPVLMVPHVAKAAKPFSKVMVAWNGSREAARSTFDALPFLKKADEVEIFSVNPRESADEDSGLSGAEIAATLARHGINVVATTAHADKAKAGEIIENRLSDNSVDLLVMGAYTHSRLWELLFGGVTRTLLGSMTAATLMSR</sequence>
<dbReference type="STRING" id="1122214.Mame_03940"/>
<evidence type="ECO:0000313" key="2">
    <source>
        <dbReference type="EMBL" id="AQZ53241.1"/>
    </source>
</evidence>
<dbReference type="PANTHER" id="PTHR46268:SF15">
    <property type="entry name" value="UNIVERSAL STRESS PROTEIN HP_0031"/>
    <property type="match status" value="1"/>
</dbReference>
<proteinExistence type="inferred from homology"/>
<dbReference type="Proteomes" id="UP000191135">
    <property type="component" value="Chromosome"/>
</dbReference>
<comment type="similarity">
    <text evidence="1">Belongs to the universal stress protein A family.</text>
</comment>
<keyword evidence="3" id="KW-1185">Reference proteome</keyword>
<dbReference type="KEGG" id="mmed:Mame_03940"/>
<evidence type="ECO:0000313" key="3">
    <source>
        <dbReference type="Proteomes" id="UP000191135"/>
    </source>
</evidence>
<evidence type="ECO:0000256" key="1">
    <source>
        <dbReference type="ARBA" id="ARBA00008791"/>
    </source>
</evidence>
<dbReference type="EMBL" id="CP020330">
    <property type="protein sequence ID" value="AQZ53241.1"/>
    <property type="molecule type" value="Genomic_DNA"/>
</dbReference>